<dbReference type="InterPro" id="IPR050707">
    <property type="entry name" value="HTH_MetabolicPath_Reg"/>
</dbReference>
<dbReference type="Pfam" id="PF09339">
    <property type="entry name" value="HTH_IclR"/>
    <property type="match status" value="1"/>
</dbReference>
<dbReference type="PANTHER" id="PTHR30136">
    <property type="entry name" value="HELIX-TURN-HELIX TRANSCRIPTIONAL REGULATOR, ICLR FAMILY"/>
    <property type="match status" value="1"/>
</dbReference>
<feature type="domain" description="HTH iclR-type" evidence="4">
    <location>
        <begin position="16"/>
        <end position="77"/>
    </location>
</feature>
<accession>A0A6F8YC95</accession>
<dbReference type="InterPro" id="IPR036390">
    <property type="entry name" value="WH_DNA-bd_sf"/>
</dbReference>
<dbReference type="GO" id="GO:0045892">
    <property type="term" value="P:negative regulation of DNA-templated transcription"/>
    <property type="evidence" value="ECO:0007669"/>
    <property type="project" value="TreeGrafter"/>
</dbReference>
<evidence type="ECO:0000313" key="7">
    <source>
        <dbReference type="Proteomes" id="UP000503011"/>
    </source>
</evidence>
<evidence type="ECO:0000259" key="5">
    <source>
        <dbReference type="PROSITE" id="PS51078"/>
    </source>
</evidence>
<gene>
    <name evidence="6" type="ORF">Psuf_010670</name>
</gene>
<dbReference type="InterPro" id="IPR005471">
    <property type="entry name" value="Tscrpt_reg_IclR_N"/>
</dbReference>
<dbReference type="GO" id="GO:0003677">
    <property type="term" value="F:DNA binding"/>
    <property type="evidence" value="ECO:0007669"/>
    <property type="project" value="UniProtKB-KW"/>
</dbReference>
<dbReference type="Proteomes" id="UP000503011">
    <property type="component" value="Chromosome"/>
</dbReference>
<dbReference type="SUPFAM" id="SSF46785">
    <property type="entry name" value="Winged helix' DNA-binding domain"/>
    <property type="match status" value="1"/>
</dbReference>
<reference evidence="6 7" key="2">
    <citation type="submission" date="2020-03" db="EMBL/GenBank/DDBJ databases">
        <authorList>
            <person name="Ichikawa N."/>
            <person name="Kimura A."/>
            <person name="Kitahashi Y."/>
            <person name="Uohara A."/>
        </authorList>
    </citation>
    <scope>NUCLEOTIDE SEQUENCE [LARGE SCALE GENOMIC DNA]</scope>
    <source>
        <strain evidence="6 7">NBRC 105367</strain>
    </source>
</reference>
<evidence type="ECO:0000313" key="6">
    <source>
        <dbReference type="EMBL" id="BCB83754.1"/>
    </source>
</evidence>
<dbReference type="EMBL" id="AP022871">
    <property type="protein sequence ID" value="BCB83754.1"/>
    <property type="molecule type" value="Genomic_DNA"/>
</dbReference>
<feature type="domain" description="IclR-ED" evidence="5">
    <location>
        <begin position="78"/>
        <end position="234"/>
    </location>
</feature>
<evidence type="ECO:0000256" key="1">
    <source>
        <dbReference type="ARBA" id="ARBA00023015"/>
    </source>
</evidence>
<keyword evidence="7" id="KW-1185">Reference proteome</keyword>
<dbReference type="SUPFAM" id="SSF55781">
    <property type="entry name" value="GAF domain-like"/>
    <property type="match status" value="1"/>
</dbReference>
<keyword evidence="2" id="KW-0238">DNA-binding</keyword>
<keyword evidence="1" id="KW-0805">Transcription regulation</keyword>
<dbReference type="Pfam" id="PF01614">
    <property type="entry name" value="IclR_C"/>
    <property type="match status" value="1"/>
</dbReference>
<dbReference type="InterPro" id="IPR029016">
    <property type="entry name" value="GAF-like_dom_sf"/>
</dbReference>
<dbReference type="PROSITE" id="PS51078">
    <property type="entry name" value="ICLR_ED"/>
    <property type="match status" value="1"/>
</dbReference>
<dbReference type="PROSITE" id="PS51077">
    <property type="entry name" value="HTH_ICLR"/>
    <property type="match status" value="1"/>
</dbReference>
<evidence type="ECO:0008006" key="8">
    <source>
        <dbReference type="Google" id="ProtNLM"/>
    </source>
</evidence>
<proteinExistence type="predicted"/>
<keyword evidence="3" id="KW-0804">Transcription</keyword>
<name>A0A6F8YC95_9ACTN</name>
<evidence type="ECO:0000256" key="3">
    <source>
        <dbReference type="ARBA" id="ARBA00023163"/>
    </source>
</evidence>
<dbReference type="Gene3D" id="3.30.450.40">
    <property type="match status" value="2"/>
</dbReference>
<organism evidence="6 7">
    <name type="scientific">Phytohabitans suffuscus</name>
    <dbReference type="NCBI Taxonomy" id="624315"/>
    <lineage>
        <taxon>Bacteria</taxon>
        <taxon>Bacillati</taxon>
        <taxon>Actinomycetota</taxon>
        <taxon>Actinomycetes</taxon>
        <taxon>Micromonosporales</taxon>
        <taxon>Micromonosporaceae</taxon>
    </lineage>
</organism>
<dbReference type="KEGG" id="psuu:Psuf_010670"/>
<reference evidence="6 7" key="1">
    <citation type="submission" date="2020-03" db="EMBL/GenBank/DDBJ databases">
        <title>Whole genome shotgun sequence of Phytohabitans suffuscus NBRC 105367.</title>
        <authorList>
            <person name="Komaki H."/>
            <person name="Tamura T."/>
        </authorList>
    </citation>
    <scope>NUCLEOTIDE SEQUENCE [LARGE SCALE GENOMIC DNA]</scope>
    <source>
        <strain evidence="6 7">NBRC 105367</strain>
    </source>
</reference>
<dbReference type="RefSeq" id="WP_173154410.1">
    <property type="nucleotide sequence ID" value="NZ_AP022871.1"/>
</dbReference>
<sequence>MLEMSDGGPAKTRDGNQTLARGLRALLAIADADDGLTVQEVGDLLGVHRSISYRLLQTLVDFGLATRTQHGRYVPGARLATLSEAYLPGLRSVANPVMRTLADRFRSTVSLFVAQGTEAVLVTAVEPTTASLHIALRPGTRMPAARGAVGSAMLAARPAEAGEPPMVSVTRRRGYARSDAELEAGQHAVAAWIPDPDAGLRACLNLITYSVAVADGAGPAVRRAADSIGLLLRRQQ</sequence>
<dbReference type="Gene3D" id="1.10.10.10">
    <property type="entry name" value="Winged helix-like DNA-binding domain superfamily/Winged helix DNA-binding domain"/>
    <property type="match status" value="1"/>
</dbReference>
<dbReference type="GO" id="GO:0003700">
    <property type="term" value="F:DNA-binding transcription factor activity"/>
    <property type="evidence" value="ECO:0007669"/>
    <property type="project" value="TreeGrafter"/>
</dbReference>
<dbReference type="PANTHER" id="PTHR30136:SF24">
    <property type="entry name" value="HTH-TYPE TRANSCRIPTIONAL REPRESSOR ALLR"/>
    <property type="match status" value="1"/>
</dbReference>
<protein>
    <recommendedName>
        <fullName evidence="8">Transcriptional regulator</fullName>
    </recommendedName>
</protein>
<dbReference type="InterPro" id="IPR036388">
    <property type="entry name" value="WH-like_DNA-bd_sf"/>
</dbReference>
<dbReference type="SMART" id="SM00346">
    <property type="entry name" value="HTH_ICLR"/>
    <property type="match status" value="1"/>
</dbReference>
<dbReference type="AlphaFoldDB" id="A0A6F8YC95"/>
<evidence type="ECO:0000259" key="4">
    <source>
        <dbReference type="PROSITE" id="PS51077"/>
    </source>
</evidence>
<dbReference type="InterPro" id="IPR014757">
    <property type="entry name" value="Tscrpt_reg_IclR_C"/>
</dbReference>
<evidence type="ECO:0000256" key="2">
    <source>
        <dbReference type="ARBA" id="ARBA00023125"/>
    </source>
</evidence>